<dbReference type="Proteomes" id="UP000277204">
    <property type="component" value="Unassembled WGS sequence"/>
</dbReference>
<evidence type="ECO:0000256" key="1">
    <source>
        <dbReference type="SAM" id="Phobius"/>
    </source>
</evidence>
<keyword evidence="1" id="KW-1133">Transmembrane helix</keyword>
<protein>
    <submittedName>
        <fullName evidence="2">Uncharacterized protein</fullName>
    </submittedName>
</protein>
<feature type="transmembrane region" description="Helical" evidence="1">
    <location>
        <begin position="82"/>
        <end position="101"/>
    </location>
</feature>
<sequence>MKYRLRSTEDSLFVELYPQFSSPSHRNDGEEEKIYLQLLCVTIISLVLVVFVVSIIFSCWWTKSYKIPIDLGITDAGKLSTYFGFSTNLIKMLMNLLIWKWQ</sequence>
<keyword evidence="1" id="KW-0472">Membrane</keyword>
<keyword evidence="1" id="KW-0812">Transmembrane</keyword>
<organism evidence="2 3">
    <name type="scientific">Schistosoma margrebowiei</name>
    <dbReference type="NCBI Taxonomy" id="48269"/>
    <lineage>
        <taxon>Eukaryota</taxon>
        <taxon>Metazoa</taxon>
        <taxon>Spiralia</taxon>
        <taxon>Lophotrochozoa</taxon>
        <taxon>Platyhelminthes</taxon>
        <taxon>Trematoda</taxon>
        <taxon>Digenea</taxon>
        <taxon>Strigeidida</taxon>
        <taxon>Schistosomatoidea</taxon>
        <taxon>Schistosomatidae</taxon>
        <taxon>Schistosoma</taxon>
    </lineage>
</organism>
<keyword evidence="3" id="KW-1185">Reference proteome</keyword>
<evidence type="ECO:0000313" key="2">
    <source>
        <dbReference type="EMBL" id="VDO85032.1"/>
    </source>
</evidence>
<feature type="transmembrane region" description="Helical" evidence="1">
    <location>
        <begin position="34"/>
        <end position="61"/>
    </location>
</feature>
<proteinExistence type="predicted"/>
<dbReference type="AlphaFoldDB" id="A0A3P8CLB9"/>
<reference evidence="2 3" key="1">
    <citation type="submission" date="2018-11" db="EMBL/GenBank/DDBJ databases">
        <authorList>
            <consortium name="Pathogen Informatics"/>
        </authorList>
    </citation>
    <scope>NUCLEOTIDE SEQUENCE [LARGE SCALE GENOMIC DNA]</scope>
    <source>
        <strain evidence="2 3">Zambia</strain>
    </source>
</reference>
<dbReference type="EMBL" id="UZAI01004230">
    <property type="protein sequence ID" value="VDO85032.1"/>
    <property type="molecule type" value="Genomic_DNA"/>
</dbReference>
<gene>
    <name evidence="2" type="ORF">SMRZ_LOCUS9155</name>
</gene>
<accession>A0A3P8CLB9</accession>
<name>A0A3P8CLB9_9TREM</name>
<evidence type="ECO:0000313" key="3">
    <source>
        <dbReference type="Proteomes" id="UP000277204"/>
    </source>
</evidence>